<dbReference type="AlphaFoldDB" id="A0A644Z1F6"/>
<organism evidence="1">
    <name type="scientific">bioreactor metagenome</name>
    <dbReference type="NCBI Taxonomy" id="1076179"/>
    <lineage>
        <taxon>unclassified sequences</taxon>
        <taxon>metagenomes</taxon>
        <taxon>ecological metagenomes</taxon>
    </lineage>
</organism>
<evidence type="ECO:0000313" key="1">
    <source>
        <dbReference type="EMBL" id="MPM34725.1"/>
    </source>
</evidence>
<protein>
    <submittedName>
        <fullName evidence="1">Uncharacterized protein</fullName>
    </submittedName>
</protein>
<sequence>MIKMNLRPALQRERRVIQHFDLYVQAGGERHAVRLRHRVAPPDPVSAKPNQIQRRAHSRRRLVNGPVMALNTAYPGLFSAGIDGHRLSCFDGALHQRAGDHRTKAVDRENPVDRKPERTDVAFFFRAVHQRDNLCLQLVDSLTGIRTDGDHGRVFQKRSLHIFPDFLQHGLQPFLLHHVYLCDHDNSALDAQQRQNSEVFSGLRHESLVRRHYQQHDVHSGRTHQHIPDKAFMPRHIHDAGFLSVWQRQLRKAVFNGNPSLLLFLQAVGIDPGQRFCQAGFSMVHMPCGSNDDVLHICSLPFVYAGWHFAVRSAVRERHGRALPDCADAGVKLSLFIVQSPQVLVKK</sequence>
<dbReference type="EMBL" id="VSSQ01007061">
    <property type="protein sequence ID" value="MPM34725.1"/>
    <property type="molecule type" value="Genomic_DNA"/>
</dbReference>
<comment type="caution">
    <text evidence="1">The sequence shown here is derived from an EMBL/GenBank/DDBJ whole genome shotgun (WGS) entry which is preliminary data.</text>
</comment>
<proteinExistence type="predicted"/>
<accession>A0A644Z1F6</accession>
<gene>
    <name evidence="1" type="ORF">SDC9_81312</name>
</gene>
<dbReference type="AntiFam" id="ANF00072">
    <property type="entry name" value="Shadow ORF (opposite TypA)"/>
</dbReference>
<reference evidence="1" key="1">
    <citation type="submission" date="2019-08" db="EMBL/GenBank/DDBJ databases">
        <authorList>
            <person name="Kucharzyk K."/>
            <person name="Murdoch R.W."/>
            <person name="Higgins S."/>
            <person name="Loffler F."/>
        </authorList>
    </citation>
    <scope>NUCLEOTIDE SEQUENCE</scope>
</reference>
<name>A0A644Z1F6_9ZZZZ</name>